<dbReference type="Proteomes" id="UP001157418">
    <property type="component" value="Unassembled WGS sequence"/>
</dbReference>
<keyword evidence="3" id="KW-0547">Nucleotide-binding</keyword>
<dbReference type="PANTHER" id="PTHR47983:SF3">
    <property type="entry name" value="OS05G0135800 PROTEIN"/>
    <property type="match status" value="1"/>
</dbReference>
<dbReference type="PANTHER" id="PTHR47983">
    <property type="entry name" value="PTO-INTERACTING PROTEIN 1-LIKE"/>
    <property type="match status" value="1"/>
</dbReference>
<gene>
    <name evidence="7" type="ORF">LVIROSA_LOCUS14500</name>
</gene>
<organism evidence="7 8">
    <name type="scientific">Lactuca virosa</name>
    <dbReference type="NCBI Taxonomy" id="75947"/>
    <lineage>
        <taxon>Eukaryota</taxon>
        <taxon>Viridiplantae</taxon>
        <taxon>Streptophyta</taxon>
        <taxon>Embryophyta</taxon>
        <taxon>Tracheophyta</taxon>
        <taxon>Spermatophyta</taxon>
        <taxon>Magnoliopsida</taxon>
        <taxon>eudicotyledons</taxon>
        <taxon>Gunneridae</taxon>
        <taxon>Pentapetalae</taxon>
        <taxon>asterids</taxon>
        <taxon>campanulids</taxon>
        <taxon>Asterales</taxon>
        <taxon>Asteraceae</taxon>
        <taxon>Cichorioideae</taxon>
        <taxon>Cichorieae</taxon>
        <taxon>Lactucinae</taxon>
        <taxon>Lactuca</taxon>
    </lineage>
</organism>
<dbReference type="Gene3D" id="3.30.200.20">
    <property type="entry name" value="Phosphorylase Kinase, domain 1"/>
    <property type="match status" value="1"/>
</dbReference>
<dbReference type="Gene3D" id="1.10.510.10">
    <property type="entry name" value="Transferase(Phosphotransferase) domain 1"/>
    <property type="match status" value="1"/>
</dbReference>
<comment type="caution">
    <text evidence="7">The sequence shown here is derived from an EMBL/GenBank/DDBJ whole genome shotgun (WGS) entry which is preliminary data.</text>
</comment>
<keyword evidence="4" id="KW-0418">Kinase</keyword>
<dbReference type="GO" id="GO:0004672">
    <property type="term" value="F:protein kinase activity"/>
    <property type="evidence" value="ECO:0007669"/>
    <property type="project" value="InterPro"/>
</dbReference>
<evidence type="ECO:0000256" key="4">
    <source>
        <dbReference type="ARBA" id="ARBA00022777"/>
    </source>
</evidence>
<dbReference type="FunFam" id="1.10.510.10:FF:000195">
    <property type="entry name" value="pto-interacting protein 1"/>
    <property type="match status" value="1"/>
</dbReference>
<dbReference type="EMBL" id="CAKMRJ010002223">
    <property type="protein sequence ID" value="CAH1427497.1"/>
    <property type="molecule type" value="Genomic_DNA"/>
</dbReference>
<dbReference type="InterPro" id="IPR011009">
    <property type="entry name" value="Kinase-like_dom_sf"/>
</dbReference>
<sequence>MDELKKITAKFSSMSIISAGLGIKLYYGLLKSGQVAAITELDCRREQAQDVLALISMVSRLKHENVAGLLGYCVDADWSLLVFEFSLIGSLHDILHGGSNDKGAQPGPVLSWSQRVKIAVGAAKGLQYLHEKTQPPLAHGEMKSSNVMLFEDHVAKIIYIDLKKQTPYMKVISGTTRIYAPSGYHSPEYAMTGVTNLKSDIYCFGVILLELLTGRKPIHLTLPQGQQTLVSWATPRLSEGKVNQYIDARLNGEYPPKAVAKMAAIAASCVQNEAEFRPNISIVVKELRFSSIVLQVDTISFIAPFLDPNIPDKNIVRDVDDDRFPNKLLNLLIRPLYFLQVK</sequence>
<dbReference type="PROSITE" id="PS50011">
    <property type="entry name" value="PROTEIN_KINASE_DOM"/>
    <property type="match status" value="1"/>
</dbReference>
<evidence type="ECO:0000259" key="6">
    <source>
        <dbReference type="PROSITE" id="PS50011"/>
    </source>
</evidence>
<evidence type="ECO:0000256" key="1">
    <source>
        <dbReference type="ARBA" id="ARBA00022553"/>
    </source>
</evidence>
<feature type="domain" description="Protein kinase" evidence="6">
    <location>
        <begin position="11"/>
        <end position="289"/>
    </location>
</feature>
<evidence type="ECO:0000313" key="7">
    <source>
        <dbReference type="EMBL" id="CAH1427497.1"/>
    </source>
</evidence>
<keyword evidence="8" id="KW-1185">Reference proteome</keyword>
<proteinExistence type="predicted"/>
<dbReference type="InterPro" id="IPR000719">
    <property type="entry name" value="Prot_kinase_dom"/>
</dbReference>
<dbReference type="SUPFAM" id="SSF56112">
    <property type="entry name" value="Protein kinase-like (PK-like)"/>
    <property type="match status" value="1"/>
</dbReference>
<dbReference type="InterPro" id="IPR052101">
    <property type="entry name" value="Plant_StressResp_Kinase"/>
</dbReference>
<keyword evidence="2" id="KW-0808">Transferase</keyword>
<accession>A0AAU9MLQ2</accession>
<keyword evidence="1" id="KW-0597">Phosphoprotein</keyword>
<name>A0AAU9MLQ2_9ASTR</name>
<keyword evidence="5" id="KW-0067">ATP-binding</keyword>
<dbReference type="GO" id="GO:0005524">
    <property type="term" value="F:ATP binding"/>
    <property type="evidence" value="ECO:0007669"/>
    <property type="project" value="UniProtKB-KW"/>
</dbReference>
<dbReference type="InterPro" id="IPR001245">
    <property type="entry name" value="Ser-Thr/Tyr_kinase_cat_dom"/>
</dbReference>
<evidence type="ECO:0000256" key="3">
    <source>
        <dbReference type="ARBA" id="ARBA00022741"/>
    </source>
</evidence>
<evidence type="ECO:0000256" key="5">
    <source>
        <dbReference type="ARBA" id="ARBA00022840"/>
    </source>
</evidence>
<dbReference type="AlphaFoldDB" id="A0AAU9MLQ2"/>
<evidence type="ECO:0000256" key="2">
    <source>
        <dbReference type="ARBA" id="ARBA00022679"/>
    </source>
</evidence>
<protein>
    <recommendedName>
        <fullName evidence="6">Protein kinase domain-containing protein</fullName>
    </recommendedName>
</protein>
<reference evidence="7 8" key="1">
    <citation type="submission" date="2022-01" db="EMBL/GenBank/DDBJ databases">
        <authorList>
            <person name="Xiong W."/>
            <person name="Schranz E."/>
        </authorList>
    </citation>
    <scope>NUCLEOTIDE SEQUENCE [LARGE SCALE GENOMIC DNA]</scope>
</reference>
<dbReference type="Pfam" id="PF07714">
    <property type="entry name" value="PK_Tyr_Ser-Thr"/>
    <property type="match status" value="1"/>
</dbReference>
<evidence type="ECO:0000313" key="8">
    <source>
        <dbReference type="Proteomes" id="UP001157418"/>
    </source>
</evidence>